<name>A0ACB8B384_9AGAM</name>
<evidence type="ECO:0000313" key="2">
    <source>
        <dbReference type="Proteomes" id="UP000790709"/>
    </source>
</evidence>
<accession>A0ACB8B384</accession>
<gene>
    <name evidence="1" type="ORF">BV22DRAFT_1040374</name>
</gene>
<dbReference type="EMBL" id="MU266613">
    <property type="protein sequence ID" value="KAH7920000.1"/>
    <property type="molecule type" value="Genomic_DNA"/>
</dbReference>
<reference evidence="1" key="1">
    <citation type="journal article" date="2021" name="New Phytol.">
        <title>Evolutionary innovations through gain and loss of genes in the ectomycorrhizal Boletales.</title>
        <authorList>
            <person name="Wu G."/>
            <person name="Miyauchi S."/>
            <person name="Morin E."/>
            <person name="Kuo A."/>
            <person name="Drula E."/>
            <person name="Varga T."/>
            <person name="Kohler A."/>
            <person name="Feng B."/>
            <person name="Cao Y."/>
            <person name="Lipzen A."/>
            <person name="Daum C."/>
            <person name="Hundley H."/>
            <person name="Pangilinan J."/>
            <person name="Johnson J."/>
            <person name="Barry K."/>
            <person name="LaButti K."/>
            <person name="Ng V."/>
            <person name="Ahrendt S."/>
            <person name="Min B."/>
            <person name="Choi I.G."/>
            <person name="Park H."/>
            <person name="Plett J.M."/>
            <person name="Magnuson J."/>
            <person name="Spatafora J.W."/>
            <person name="Nagy L.G."/>
            <person name="Henrissat B."/>
            <person name="Grigoriev I.V."/>
            <person name="Yang Z.L."/>
            <person name="Xu J."/>
            <person name="Martin F.M."/>
        </authorList>
    </citation>
    <scope>NUCLEOTIDE SEQUENCE</scope>
    <source>
        <strain evidence="1">KUC20120723A-06</strain>
    </source>
</reference>
<sequence>MHPGPPFPGGHRAESRDRLCLKVYRQQPLGRIIAWWQRETRQEALTALTSHRCSKERDVAGSSCRVEGLPQPDWEYVSNIRAMSYFQRSTVWARCHLAGMQSICFSVSRSAMTCHDRRHRQQ</sequence>
<protein>
    <submittedName>
        <fullName evidence="1">Uncharacterized protein</fullName>
    </submittedName>
</protein>
<dbReference type="Proteomes" id="UP000790709">
    <property type="component" value="Unassembled WGS sequence"/>
</dbReference>
<organism evidence="1 2">
    <name type="scientific">Leucogyrophana mollusca</name>
    <dbReference type="NCBI Taxonomy" id="85980"/>
    <lineage>
        <taxon>Eukaryota</taxon>
        <taxon>Fungi</taxon>
        <taxon>Dikarya</taxon>
        <taxon>Basidiomycota</taxon>
        <taxon>Agaricomycotina</taxon>
        <taxon>Agaricomycetes</taxon>
        <taxon>Agaricomycetidae</taxon>
        <taxon>Boletales</taxon>
        <taxon>Boletales incertae sedis</taxon>
        <taxon>Leucogyrophana</taxon>
    </lineage>
</organism>
<keyword evidence="2" id="KW-1185">Reference proteome</keyword>
<evidence type="ECO:0000313" key="1">
    <source>
        <dbReference type="EMBL" id="KAH7920000.1"/>
    </source>
</evidence>
<comment type="caution">
    <text evidence="1">The sequence shown here is derived from an EMBL/GenBank/DDBJ whole genome shotgun (WGS) entry which is preliminary data.</text>
</comment>
<proteinExistence type="predicted"/>